<reference evidence="2 3" key="1">
    <citation type="submission" date="2020-08" db="EMBL/GenBank/DDBJ databases">
        <title>Genomic Encyclopedia of Type Strains, Phase IV (KMG-IV): sequencing the most valuable type-strain genomes for metagenomic binning, comparative biology and taxonomic classification.</title>
        <authorList>
            <person name="Goeker M."/>
        </authorList>
    </citation>
    <scope>NUCLEOTIDE SEQUENCE [LARGE SCALE GENOMIC DNA]</scope>
    <source>
        <strain evidence="2 3">DSM 27057</strain>
    </source>
</reference>
<evidence type="ECO:0000313" key="3">
    <source>
        <dbReference type="Proteomes" id="UP000548867"/>
    </source>
</evidence>
<dbReference type="RefSeq" id="WP_343059178.1">
    <property type="nucleotide sequence ID" value="NZ_JACIDX010000018.1"/>
</dbReference>
<comment type="caution">
    <text evidence="2">The sequence shown here is derived from an EMBL/GenBank/DDBJ whole genome shotgun (WGS) entry which is preliminary data.</text>
</comment>
<proteinExistence type="predicted"/>
<dbReference type="EMBL" id="JACIDX010000018">
    <property type="protein sequence ID" value="MBB3956970.1"/>
    <property type="molecule type" value="Genomic_DNA"/>
</dbReference>
<protein>
    <submittedName>
        <fullName evidence="2">Excisionase family DNA binding protein</fullName>
    </submittedName>
</protein>
<gene>
    <name evidence="2" type="ORF">GGR38_003943</name>
</gene>
<dbReference type="Proteomes" id="UP000548867">
    <property type="component" value="Unassembled WGS sequence"/>
</dbReference>
<feature type="domain" description="Helix-turn-helix" evidence="1">
    <location>
        <begin position="58"/>
        <end position="106"/>
    </location>
</feature>
<dbReference type="GO" id="GO:0003677">
    <property type="term" value="F:DNA binding"/>
    <property type="evidence" value="ECO:0007669"/>
    <property type="project" value="InterPro"/>
</dbReference>
<dbReference type="NCBIfam" id="TIGR01764">
    <property type="entry name" value="excise"/>
    <property type="match status" value="1"/>
</dbReference>
<organism evidence="2 3">
    <name type="scientific">Novosphingobium sediminicola</name>
    <dbReference type="NCBI Taxonomy" id="563162"/>
    <lineage>
        <taxon>Bacteria</taxon>
        <taxon>Pseudomonadati</taxon>
        <taxon>Pseudomonadota</taxon>
        <taxon>Alphaproteobacteria</taxon>
        <taxon>Sphingomonadales</taxon>
        <taxon>Sphingomonadaceae</taxon>
        <taxon>Novosphingobium</taxon>
    </lineage>
</organism>
<dbReference type="Pfam" id="PF12728">
    <property type="entry name" value="HTH_17"/>
    <property type="match status" value="1"/>
</dbReference>
<dbReference type="InterPro" id="IPR010093">
    <property type="entry name" value="SinI_DNA-bd"/>
</dbReference>
<accession>A0A7W6CK75</accession>
<evidence type="ECO:0000313" key="2">
    <source>
        <dbReference type="EMBL" id="MBB3956970.1"/>
    </source>
</evidence>
<dbReference type="AlphaFoldDB" id="A0A7W6CK75"/>
<keyword evidence="3" id="KW-1185">Reference proteome</keyword>
<evidence type="ECO:0000259" key="1">
    <source>
        <dbReference type="Pfam" id="PF12728"/>
    </source>
</evidence>
<name>A0A7W6CK75_9SPHN</name>
<dbReference type="InterPro" id="IPR041657">
    <property type="entry name" value="HTH_17"/>
</dbReference>
<sequence>MPTKEEDFLHVILMITSFNGGLTIHQNGYAQMKDSVSSSHLLATRLNAVSDINRPITLRVSEVQRITGLGRTKIYALITNGELSIVKIGRATLIPLSSLEALLERGQQHRS</sequence>